<gene>
    <name evidence="1" type="ORF">M9458_028782</name>
</gene>
<evidence type="ECO:0000313" key="1">
    <source>
        <dbReference type="EMBL" id="KAL0176452.1"/>
    </source>
</evidence>
<organism evidence="1 2">
    <name type="scientific">Cirrhinus mrigala</name>
    <name type="common">Mrigala</name>
    <dbReference type="NCBI Taxonomy" id="683832"/>
    <lineage>
        <taxon>Eukaryota</taxon>
        <taxon>Metazoa</taxon>
        <taxon>Chordata</taxon>
        <taxon>Craniata</taxon>
        <taxon>Vertebrata</taxon>
        <taxon>Euteleostomi</taxon>
        <taxon>Actinopterygii</taxon>
        <taxon>Neopterygii</taxon>
        <taxon>Teleostei</taxon>
        <taxon>Ostariophysi</taxon>
        <taxon>Cypriniformes</taxon>
        <taxon>Cyprinidae</taxon>
        <taxon>Labeoninae</taxon>
        <taxon>Labeonini</taxon>
        <taxon>Cirrhinus</taxon>
    </lineage>
</organism>
<sequence>MSQWDRALPLTPVSQTLVVTEDSEASLRAILKYSLFQSVSELQEQLDSIQGKKGTKIIIWNIR</sequence>
<feature type="non-terminal residue" evidence="1">
    <location>
        <position position="63"/>
    </location>
</feature>
<proteinExistence type="predicted"/>
<keyword evidence="2" id="KW-1185">Reference proteome</keyword>
<accession>A0ABD0PRB9</accession>
<dbReference type="Proteomes" id="UP001529510">
    <property type="component" value="Unassembled WGS sequence"/>
</dbReference>
<name>A0ABD0PRB9_CIRMR</name>
<reference evidence="1 2" key="1">
    <citation type="submission" date="2024-05" db="EMBL/GenBank/DDBJ databases">
        <title>Genome sequencing and assembly of Indian major carp, Cirrhinus mrigala (Hamilton, 1822).</title>
        <authorList>
            <person name="Mohindra V."/>
            <person name="Chowdhury L.M."/>
            <person name="Lal K."/>
            <person name="Jena J.K."/>
        </authorList>
    </citation>
    <scope>NUCLEOTIDE SEQUENCE [LARGE SCALE GENOMIC DNA]</scope>
    <source>
        <strain evidence="1">CM1030</strain>
        <tissue evidence="1">Blood</tissue>
    </source>
</reference>
<evidence type="ECO:0000313" key="2">
    <source>
        <dbReference type="Proteomes" id="UP001529510"/>
    </source>
</evidence>
<protein>
    <submittedName>
        <fullName evidence="1">Uncharacterized protein</fullName>
    </submittedName>
</protein>
<comment type="caution">
    <text evidence="1">The sequence shown here is derived from an EMBL/GenBank/DDBJ whole genome shotgun (WGS) entry which is preliminary data.</text>
</comment>
<dbReference type="AlphaFoldDB" id="A0ABD0PRB9"/>
<dbReference type="EMBL" id="JAMKFB020000014">
    <property type="protein sequence ID" value="KAL0176452.1"/>
    <property type="molecule type" value="Genomic_DNA"/>
</dbReference>